<feature type="region of interest" description="Disordered" evidence="1">
    <location>
        <begin position="87"/>
        <end position="107"/>
    </location>
</feature>
<evidence type="ECO:0000256" key="1">
    <source>
        <dbReference type="SAM" id="MobiDB-lite"/>
    </source>
</evidence>
<protein>
    <submittedName>
        <fullName evidence="3">Uncharacterized protein</fullName>
    </submittedName>
</protein>
<accession>A0A7S1Y139</accession>
<feature type="compositionally biased region" description="Basic and acidic residues" evidence="1">
    <location>
        <begin position="10"/>
        <end position="28"/>
    </location>
</feature>
<name>A0A7S1Y139_9STRA</name>
<dbReference type="EMBL" id="HBGJ01045713">
    <property type="protein sequence ID" value="CAD9270281.1"/>
    <property type="molecule type" value="Transcribed_RNA"/>
</dbReference>
<organism evidence="3">
    <name type="scientific">Phaeomonas parva</name>
    <dbReference type="NCBI Taxonomy" id="124430"/>
    <lineage>
        <taxon>Eukaryota</taxon>
        <taxon>Sar</taxon>
        <taxon>Stramenopiles</taxon>
        <taxon>Ochrophyta</taxon>
        <taxon>Pinguiophyceae</taxon>
        <taxon>Pinguiochrysidales</taxon>
        <taxon>Pinguiochrysidaceae</taxon>
        <taxon>Phaeomonas</taxon>
    </lineage>
</organism>
<evidence type="ECO:0000313" key="3">
    <source>
        <dbReference type="EMBL" id="CAD9270281.1"/>
    </source>
</evidence>
<feature type="region of interest" description="Disordered" evidence="1">
    <location>
        <begin position="1"/>
        <end position="51"/>
    </location>
</feature>
<keyword evidence="2" id="KW-1133">Transmembrane helix</keyword>
<proteinExistence type="predicted"/>
<dbReference type="AlphaFoldDB" id="A0A7S1Y139"/>
<evidence type="ECO:0000256" key="2">
    <source>
        <dbReference type="SAM" id="Phobius"/>
    </source>
</evidence>
<reference evidence="3" key="1">
    <citation type="submission" date="2021-01" db="EMBL/GenBank/DDBJ databases">
        <authorList>
            <person name="Corre E."/>
            <person name="Pelletier E."/>
            <person name="Niang G."/>
            <person name="Scheremetjew M."/>
            <person name="Finn R."/>
            <person name="Kale V."/>
            <person name="Holt S."/>
            <person name="Cochrane G."/>
            <person name="Meng A."/>
            <person name="Brown T."/>
            <person name="Cohen L."/>
        </authorList>
    </citation>
    <scope>NUCLEOTIDE SEQUENCE</scope>
    <source>
        <strain evidence="3">CCMP2877</strain>
    </source>
</reference>
<feature type="transmembrane region" description="Helical" evidence="2">
    <location>
        <begin position="167"/>
        <end position="186"/>
    </location>
</feature>
<keyword evidence="2" id="KW-0472">Membrane</keyword>
<sequence>MLSRSSSWSDRGKSERGREAEPPKHDDILENMGKAGSELGDIGGGQTSDDFLERLGAFEEAFDNDPVMKAIVSEMQSNDMVVDPKENKATGLGEPLLTPSNRDEENPSHMSIDDVFPGGDPYAPTRSLLDAPTRGEDGLYPVPGNPYLALGDGNPKAPLCDPNCRRWAITGLGIVGLGLGAIFVALRATGASAI</sequence>
<keyword evidence="2" id="KW-0812">Transmembrane</keyword>
<gene>
    <name evidence="3" type="ORF">PPAR1163_LOCUS28720</name>
</gene>